<proteinExistence type="predicted"/>
<gene>
    <name evidence="1" type="ORF">J2S14_001497</name>
</gene>
<reference evidence="1 2" key="1">
    <citation type="submission" date="2023-07" db="EMBL/GenBank/DDBJ databases">
        <title>Genomic Encyclopedia of Type Strains, Phase IV (KMG-IV): sequencing the most valuable type-strain genomes for metagenomic binning, comparative biology and taxonomic classification.</title>
        <authorList>
            <person name="Goeker M."/>
        </authorList>
    </citation>
    <scope>NUCLEOTIDE SEQUENCE [LARGE SCALE GENOMIC DNA]</scope>
    <source>
        <strain evidence="1 2">DSM 27848</strain>
    </source>
</reference>
<evidence type="ECO:0000313" key="2">
    <source>
        <dbReference type="Proteomes" id="UP001232343"/>
    </source>
</evidence>
<accession>A0ABU0D2R8</accession>
<organism evidence="1 2">
    <name type="scientific">Lederbergia wuyishanensis</name>
    <dbReference type="NCBI Taxonomy" id="1347903"/>
    <lineage>
        <taxon>Bacteria</taxon>
        <taxon>Bacillati</taxon>
        <taxon>Bacillota</taxon>
        <taxon>Bacilli</taxon>
        <taxon>Bacillales</taxon>
        <taxon>Bacillaceae</taxon>
        <taxon>Lederbergia</taxon>
    </lineage>
</organism>
<protein>
    <submittedName>
        <fullName evidence="1">Uncharacterized protein</fullName>
    </submittedName>
</protein>
<dbReference type="Proteomes" id="UP001232343">
    <property type="component" value="Unassembled WGS sequence"/>
</dbReference>
<dbReference type="EMBL" id="JAUSUO010000002">
    <property type="protein sequence ID" value="MDQ0342685.1"/>
    <property type="molecule type" value="Genomic_DNA"/>
</dbReference>
<keyword evidence="2" id="KW-1185">Reference proteome</keyword>
<evidence type="ECO:0000313" key="1">
    <source>
        <dbReference type="EMBL" id="MDQ0342685.1"/>
    </source>
</evidence>
<dbReference type="RefSeq" id="WP_244680780.1">
    <property type="nucleotide sequence ID" value="NZ_JALIRM010000002.1"/>
</dbReference>
<sequence length="48" mass="5697">MNKIAFFVLLQIKVEFKTKFVVFSAFVQYVRYVGQYSKIDGVIFHHPL</sequence>
<name>A0ABU0D2R8_9BACI</name>
<comment type="caution">
    <text evidence="1">The sequence shown here is derived from an EMBL/GenBank/DDBJ whole genome shotgun (WGS) entry which is preliminary data.</text>
</comment>